<evidence type="ECO:0008006" key="4">
    <source>
        <dbReference type="Google" id="ProtNLM"/>
    </source>
</evidence>
<evidence type="ECO:0000256" key="1">
    <source>
        <dbReference type="SAM" id="Phobius"/>
    </source>
</evidence>
<accession>A0AAD3T0D6</accession>
<keyword evidence="3" id="KW-1185">Reference proteome</keyword>
<gene>
    <name evidence="2" type="ORF">Nepgr_022170</name>
</gene>
<organism evidence="2 3">
    <name type="scientific">Nepenthes gracilis</name>
    <name type="common">Slender pitcher plant</name>
    <dbReference type="NCBI Taxonomy" id="150966"/>
    <lineage>
        <taxon>Eukaryota</taxon>
        <taxon>Viridiplantae</taxon>
        <taxon>Streptophyta</taxon>
        <taxon>Embryophyta</taxon>
        <taxon>Tracheophyta</taxon>
        <taxon>Spermatophyta</taxon>
        <taxon>Magnoliopsida</taxon>
        <taxon>eudicotyledons</taxon>
        <taxon>Gunneridae</taxon>
        <taxon>Pentapetalae</taxon>
        <taxon>Caryophyllales</taxon>
        <taxon>Nepenthaceae</taxon>
        <taxon>Nepenthes</taxon>
    </lineage>
</organism>
<name>A0AAD3T0D6_NEPGR</name>
<dbReference type="EMBL" id="BSYO01000021">
    <property type="protein sequence ID" value="GMH20329.1"/>
    <property type="molecule type" value="Genomic_DNA"/>
</dbReference>
<keyword evidence="1" id="KW-1133">Transmembrane helix</keyword>
<reference evidence="2" key="1">
    <citation type="submission" date="2023-05" db="EMBL/GenBank/DDBJ databases">
        <title>Nepenthes gracilis genome sequencing.</title>
        <authorList>
            <person name="Fukushima K."/>
        </authorList>
    </citation>
    <scope>NUCLEOTIDE SEQUENCE</scope>
    <source>
        <strain evidence="2">SING2019-196</strain>
    </source>
</reference>
<feature type="transmembrane region" description="Helical" evidence="1">
    <location>
        <begin position="42"/>
        <end position="66"/>
    </location>
</feature>
<proteinExistence type="predicted"/>
<protein>
    <recommendedName>
        <fullName evidence="4">Transmembrane protein</fullName>
    </recommendedName>
</protein>
<keyword evidence="1" id="KW-0472">Membrane</keyword>
<evidence type="ECO:0000313" key="2">
    <source>
        <dbReference type="EMBL" id="GMH20329.1"/>
    </source>
</evidence>
<keyword evidence="1" id="KW-0812">Transmembrane</keyword>
<sequence length="95" mass="10723">MKRRKRKSTENVPRAAVVLGEEEMARISNNPNTTAAPNDAPLYLILSLCSLRTLLACFHIFSFAFANSISFISNSHANPPALFFLRKYFLLSFRS</sequence>
<evidence type="ECO:0000313" key="3">
    <source>
        <dbReference type="Proteomes" id="UP001279734"/>
    </source>
</evidence>
<dbReference type="AlphaFoldDB" id="A0AAD3T0D6"/>
<dbReference type="Proteomes" id="UP001279734">
    <property type="component" value="Unassembled WGS sequence"/>
</dbReference>
<comment type="caution">
    <text evidence="2">The sequence shown here is derived from an EMBL/GenBank/DDBJ whole genome shotgun (WGS) entry which is preliminary data.</text>
</comment>